<dbReference type="Proteomes" id="UP000274822">
    <property type="component" value="Unassembled WGS sequence"/>
</dbReference>
<name>A0A433QYP6_9FUNG</name>
<dbReference type="AlphaFoldDB" id="A0A433QYP6"/>
<dbReference type="EMBL" id="RBNJ01000301">
    <property type="protein sequence ID" value="RUS34897.1"/>
    <property type="molecule type" value="Genomic_DNA"/>
</dbReference>
<evidence type="ECO:0000313" key="2">
    <source>
        <dbReference type="Proteomes" id="UP000274822"/>
    </source>
</evidence>
<reference evidence="1 2" key="1">
    <citation type="journal article" date="2018" name="New Phytol.">
        <title>Phylogenomics of Endogonaceae and evolution of mycorrhizas within Mucoromycota.</title>
        <authorList>
            <person name="Chang Y."/>
            <person name="Desiro A."/>
            <person name="Na H."/>
            <person name="Sandor L."/>
            <person name="Lipzen A."/>
            <person name="Clum A."/>
            <person name="Barry K."/>
            <person name="Grigoriev I.V."/>
            <person name="Martin F.M."/>
            <person name="Stajich J.E."/>
            <person name="Smith M.E."/>
            <person name="Bonito G."/>
            <person name="Spatafora J.W."/>
        </authorList>
    </citation>
    <scope>NUCLEOTIDE SEQUENCE [LARGE SCALE GENOMIC DNA]</scope>
    <source>
        <strain evidence="1 2">AD002</strain>
    </source>
</reference>
<comment type="caution">
    <text evidence="1">The sequence shown here is derived from an EMBL/GenBank/DDBJ whole genome shotgun (WGS) entry which is preliminary data.</text>
</comment>
<protein>
    <submittedName>
        <fullName evidence="1">Uncharacterized protein</fullName>
    </submittedName>
</protein>
<sequence>MKYAQKRYTPCQVAVERGWHGAERVLHELKLVVEVLVVGDGDAHHDIGMTVDVLRNGMNDDIRAELERVLEVRTQEGVVDDEHGAVVVNTLGDGADVDEAESGVGRGFNPDELCVGLKVALDVIRIVHIYKVRADAELTGHLGEVAVGTAVHVVHGDHVRVRTERLHNTRCCRRAGAEGKAVLALLERSDGLLEDLTGGIARAGVVEALVIRGSRFYVSIYCNGQVATPHLFHFRIDILP</sequence>
<proteinExistence type="predicted"/>
<keyword evidence="2" id="KW-1185">Reference proteome</keyword>
<evidence type="ECO:0000313" key="1">
    <source>
        <dbReference type="EMBL" id="RUS34897.1"/>
    </source>
</evidence>
<organism evidence="1 2">
    <name type="scientific">Jimgerdemannia flammicorona</name>
    <dbReference type="NCBI Taxonomy" id="994334"/>
    <lineage>
        <taxon>Eukaryota</taxon>
        <taxon>Fungi</taxon>
        <taxon>Fungi incertae sedis</taxon>
        <taxon>Mucoromycota</taxon>
        <taxon>Mucoromycotina</taxon>
        <taxon>Endogonomycetes</taxon>
        <taxon>Endogonales</taxon>
        <taxon>Endogonaceae</taxon>
        <taxon>Jimgerdemannia</taxon>
    </lineage>
</organism>
<gene>
    <name evidence="1" type="ORF">BC938DRAFT_477926</name>
</gene>
<accession>A0A433QYP6</accession>